<protein>
    <submittedName>
        <fullName evidence="1">Uncharacterized protein</fullName>
    </submittedName>
</protein>
<dbReference type="EMBL" id="CM046393">
    <property type="protein sequence ID" value="KAI8550547.1"/>
    <property type="molecule type" value="Genomic_DNA"/>
</dbReference>
<organism evidence="1 2">
    <name type="scientific">Rhododendron molle</name>
    <name type="common">Chinese azalea</name>
    <name type="synonym">Azalea mollis</name>
    <dbReference type="NCBI Taxonomy" id="49168"/>
    <lineage>
        <taxon>Eukaryota</taxon>
        <taxon>Viridiplantae</taxon>
        <taxon>Streptophyta</taxon>
        <taxon>Embryophyta</taxon>
        <taxon>Tracheophyta</taxon>
        <taxon>Spermatophyta</taxon>
        <taxon>Magnoliopsida</taxon>
        <taxon>eudicotyledons</taxon>
        <taxon>Gunneridae</taxon>
        <taxon>Pentapetalae</taxon>
        <taxon>asterids</taxon>
        <taxon>Ericales</taxon>
        <taxon>Ericaceae</taxon>
        <taxon>Ericoideae</taxon>
        <taxon>Rhodoreae</taxon>
        <taxon>Rhododendron</taxon>
    </lineage>
</organism>
<reference evidence="1" key="1">
    <citation type="submission" date="2022-02" db="EMBL/GenBank/DDBJ databases">
        <title>Plant Genome Project.</title>
        <authorList>
            <person name="Zhang R.-G."/>
        </authorList>
    </citation>
    <scope>NUCLEOTIDE SEQUENCE</scope>
    <source>
        <strain evidence="1">AT1</strain>
    </source>
</reference>
<evidence type="ECO:0000313" key="2">
    <source>
        <dbReference type="Proteomes" id="UP001062846"/>
    </source>
</evidence>
<accession>A0ACC0NCU0</accession>
<keyword evidence="2" id="KW-1185">Reference proteome</keyword>
<proteinExistence type="predicted"/>
<sequence>MVLDAPPVNLWDVDKIINVDKNPLPDNLWDVDKIVDINMGNEVWTVNTAPMDRGFWDVPFVTNLGTPFKEVAAQDPPFWEGLVMDDLEWDLTPRQDSSTMVAPVDKGKSKMEEMPVDFWDSIDTLPWWDVNNVTRSGRVFQPLNL</sequence>
<dbReference type="Proteomes" id="UP001062846">
    <property type="component" value="Chromosome 6"/>
</dbReference>
<evidence type="ECO:0000313" key="1">
    <source>
        <dbReference type="EMBL" id="KAI8550547.1"/>
    </source>
</evidence>
<comment type="caution">
    <text evidence="1">The sequence shown here is derived from an EMBL/GenBank/DDBJ whole genome shotgun (WGS) entry which is preliminary data.</text>
</comment>
<gene>
    <name evidence="1" type="ORF">RHMOL_Rhmol06G0115900</name>
</gene>
<name>A0ACC0NCU0_RHOML</name>